<dbReference type="InterPro" id="IPR011009">
    <property type="entry name" value="Kinase-like_dom_sf"/>
</dbReference>
<dbReference type="Pfam" id="PF00454">
    <property type="entry name" value="PI3_PI4_kinase"/>
    <property type="match status" value="1"/>
</dbReference>
<dbReference type="InterPro" id="IPR011993">
    <property type="entry name" value="PH-like_dom_sf"/>
</dbReference>
<feature type="compositionally biased region" description="Acidic residues" evidence="5">
    <location>
        <begin position="429"/>
        <end position="442"/>
    </location>
</feature>
<dbReference type="SMART" id="SM00146">
    <property type="entry name" value="PI3Kc"/>
    <property type="match status" value="1"/>
</dbReference>
<dbReference type="PROSITE" id="PS00915">
    <property type="entry name" value="PI3_4_KINASE_1"/>
    <property type="match status" value="1"/>
</dbReference>
<dbReference type="GO" id="GO:0046854">
    <property type="term" value="P:phosphatidylinositol phosphate biosynthetic process"/>
    <property type="evidence" value="ECO:0007669"/>
    <property type="project" value="InterPro"/>
</dbReference>
<dbReference type="Gene3D" id="1.10.1070.11">
    <property type="entry name" value="Phosphatidylinositol 3-/4-kinase, catalytic domain"/>
    <property type="match status" value="1"/>
</dbReference>
<keyword evidence="3" id="KW-0808">Transferase</keyword>
<comment type="catalytic activity">
    <reaction evidence="1">
        <text>a 1,2-diacyl-sn-glycero-3-phospho-(1D-myo-inositol) + ATP = a 1,2-diacyl-sn-glycero-3-phospho-(1D-myo-inositol 4-phosphate) + ADP + H(+)</text>
        <dbReference type="Rhea" id="RHEA:19877"/>
        <dbReference type="ChEBI" id="CHEBI:15378"/>
        <dbReference type="ChEBI" id="CHEBI:30616"/>
        <dbReference type="ChEBI" id="CHEBI:57880"/>
        <dbReference type="ChEBI" id="CHEBI:58178"/>
        <dbReference type="ChEBI" id="CHEBI:456216"/>
        <dbReference type="EC" id="2.7.1.67"/>
    </reaction>
</comment>
<dbReference type="eggNOG" id="KOG0903">
    <property type="taxonomic scope" value="Eukaryota"/>
</dbReference>
<keyword evidence="9" id="KW-1185">Reference proteome</keyword>
<dbReference type="FunFam" id="1.10.1070.11:FF:000016">
    <property type="entry name" value="PIK1p Phosphatidylinositol 4-kinase"/>
    <property type="match status" value="1"/>
</dbReference>
<dbReference type="InterPro" id="IPR001849">
    <property type="entry name" value="PH_domain"/>
</dbReference>
<feature type="region of interest" description="Disordered" evidence="5">
    <location>
        <begin position="643"/>
        <end position="680"/>
    </location>
</feature>
<sequence length="1233" mass="134200">MATVAHAPGLAVVGTDKQPTGAGAGAAEASMNGDTTTAGLKITPAGNDESAGGAGVNGRRALSVSTPEKAMSEELKDIFNKLIDENGHLDMRNVTTLIWVNRKRFDIVETIVELLIENSNERRVFNGIEFYLPQLAHMIIHLDVHLPSSALEQFALVVCQQSLHVALQLNWILVAALEDYHAELPDGSRNKKANTLYFNRCAKLLQNVERIIALGPPSATGLEELYKTGKLSRHEVQTRTIAERRRQAEKVISSPKSGVIQSTAEDHGIKGWLWHKRWHKRDFPHRSKWIRRWFEVEDRVLYCYNAQEQEGSKIKRAAVLYQASVKDLDYKDGKYAHYFEVHSPMGIMRLRAEDEAGKRAWINSLQKQAQAMPAVAHLYAQDGPASSSASGITTGRDPESAVATTSGNATAAAPGGGAGGHRRPGSITEVDETVDTSGDESGGDAGAKAVGEGSAVTLAAAEEAAGKLLVGAAKERQSVMSMNTVVLQEAKRNKRFRFFSEERQFVSDLTDVCEALRFVEPRSDRGPKLEALLMKVKIPECGYLPLCRSTEPFQRVIKITPNEAKAFNTKERVPSLVTFETEQTWAPGGESAGSPPLDVASYLHFVYGFHAPMHQDQVRYASSALRGGEDSIMEPDLLAVSEASYGGGDETPQATPGRRHSRSGSFRFRSNSKGLHMPPVHLPGHFSTVWREKPAGAEAKRDSKGDTFKGGKSPFRHNLSSFGSALHARASSIRHVKLPGVRQSINKKGTTPGSTMVSTGGEEKDGESEGGAGVGGGGKAGGAKPKNVAWEDAEREFREKQEQEVDAIELSTVTDGRLVSPSIGSLPAGYTGEEKQEEDGEEKGEAGPQANGGAVSAAAAAAEGEGTPAGDAVPVDEDGLDKALQEPSVRSREASDSNGLPPELELEEVTLTAALGDDKGRSTGEAENRGEDDEETVRTPCRAYGESMAAKARRIRKQSLEGARAGWKLQRLIMKSNDDVRQEVFIMQLIIFYKEVFEREGLDLWLKPYSILSTAKTTGLIEVLNQATSLDGLKKSGGYPGSLVEHFYAVFGPKDSDGFKAAQRRFACSLAGYSVVSYLLRIKDRHNGNVMLDSDGHIVHIDFGFVLGSAPGNKFSMERAAFKFTSEYLEVLGGKDSPMYEEFIEMFCKGLAAARKYATVTITMLEIMMFQSEFPCFEYMGDAALTMFKKRLMLGAKDSDVARRARRMVNKANAHVGTRLYDQFQLCTNGILP</sequence>
<dbReference type="InterPro" id="IPR018936">
    <property type="entry name" value="PI3/4_kinase_CS"/>
</dbReference>
<organism evidence="8 9">
    <name type="scientific">Ectocarpus siliculosus</name>
    <name type="common">Brown alga</name>
    <name type="synonym">Conferva siliculosa</name>
    <dbReference type="NCBI Taxonomy" id="2880"/>
    <lineage>
        <taxon>Eukaryota</taxon>
        <taxon>Sar</taxon>
        <taxon>Stramenopiles</taxon>
        <taxon>Ochrophyta</taxon>
        <taxon>PX clade</taxon>
        <taxon>Phaeophyceae</taxon>
        <taxon>Ectocarpales</taxon>
        <taxon>Ectocarpaceae</taxon>
        <taxon>Ectocarpus</taxon>
    </lineage>
</organism>
<dbReference type="PANTHER" id="PTHR10048:SF22">
    <property type="entry name" value="PHOSPHATIDYLINOSITOL 4-KINASE BETA"/>
    <property type="match status" value="1"/>
</dbReference>
<dbReference type="SUPFAM" id="SSF50729">
    <property type="entry name" value="PH domain-like"/>
    <property type="match status" value="1"/>
</dbReference>
<evidence type="ECO:0000256" key="2">
    <source>
        <dbReference type="ARBA" id="ARBA00012169"/>
    </source>
</evidence>
<dbReference type="InParanoid" id="D7G7Z0"/>
<feature type="compositionally biased region" description="Basic and acidic residues" evidence="5">
    <location>
        <begin position="880"/>
        <end position="895"/>
    </location>
</feature>
<dbReference type="InterPro" id="IPR000403">
    <property type="entry name" value="PI3/4_kinase_cat_dom"/>
</dbReference>
<dbReference type="InterPro" id="IPR057754">
    <property type="entry name" value="PI4-kinase_beta/PIK1_cat"/>
</dbReference>
<feature type="region of interest" description="Disordered" evidence="5">
    <location>
        <begin position="1"/>
        <end position="65"/>
    </location>
</feature>
<reference evidence="8 9" key="1">
    <citation type="journal article" date="2010" name="Nature">
        <title>The Ectocarpus genome and the independent evolution of multicellularity in brown algae.</title>
        <authorList>
            <person name="Cock J.M."/>
            <person name="Sterck L."/>
            <person name="Rouze P."/>
            <person name="Scornet D."/>
            <person name="Allen A.E."/>
            <person name="Amoutzias G."/>
            <person name="Anthouard V."/>
            <person name="Artiguenave F."/>
            <person name="Aury J.M."/>
            <person name="Badger J.H."/>
            <person name="Beszteri B."/>
            <person name="Billiau K."/>
            <person name="Bonnet E."/>
            <person name="Bothwell J.H."/>
            <person name="Bowler C."/>
            <person name="Boyen C."/>
            <person name="Brownlee C."/>
            <person name="Carrano C.J."/>
            <person name="Charrier B."/>
            <person name="Cho G.Y."/>
            <person name="Coelho S.M."/>
            <person name="Collen J."/>
            <person name="Corre E."/>
            <person name="Da Silva C."/>
            <person name="Delage L."/>
            <person name="Delaroque N."/>
            <person name="Dittami S.M."/>
            <person name="Doulbeau S."/>
            <person name="Elias M."/>
            <person name="Farnham G."/>
            <person name="Gachon C.M."/>
            <person name="Gschloessl B."/>
            <person name="Heesch S."/>
            <person name="Jabbari K."/>
            <person name="Jubin C."/>
            <person name="Kawai H."/>
            <person name="Kimura K."/>
            <person name="Kloareg B."/>
            <person name="Kupper F.C."/>
            <person name="Lang D."/>
            <person name="Le Bail A."/>
            <person name="Leblanc C."/>
            <person name="Lerouge P."/>
            <person name="Lohr M."/>
            <person name="Lopez P.J."/>
            <person name="Martens C."/>
            <person name="Maumus F."/>
            <person name="Michel G."/>
            <person name="Miranda-Saavedra D."/>
            <person name="Morales J."/>
            <person name="Moreau H."/>
            <person name="Motomura T."/>
            <person name="Nagasato C."/>
            <person name="Napoli C.A."/>
            <person name="Nelson D.R."/>
            <person name="Nyvall-Collen P."/>
            <person name="Peters A.F."/>
            <person name="Pommier C."/>
            <person name="Potin P."/>
            <person name="Poulain J."/>
            <person name="Quesneville H."/>
            <person name="Read B."/>
            <person name="Rensing S.A."/>
            <person name="Ritter A."/>
            <person name="Rousvoal S."/>
            <person name="Samanta M."/>
            <person name="Samson G."/>
            <person name="Schroeder D.C."/>
            <person name="Segurens B."/>
            <person name="Strittmatter M."/>
            <person name="Tonon T."/>
            <person name="Tregear J.W."/>
            <person name="Valentin K."/>
            <person name="von Dassow P."/>
            <person name="Yamagishi T."/>
            <person name="Van de Peer Y."/>
            <person name="Wincker P."/>
        </authorList>
    </citation>
    <scope>NUCLEOTIDE SEQUENCE [LARGE SCALE GENOMIC DNA]</scope>
    <source>
        <strain evidence="9">Ec32 / CCAP1310/4</strain>
    </source>
</reference>
<feature type="region of interest" description="Disordered" evidence="5">
    <location>
        <begin position="383"/>
        <end position="448"/>
    </location>
</feature>
<evidence type="ECO:0000256" key="4">
    <source>
        <dbReference type="ARBA" id="ARBA00022777"/>
    </source>
</evidence>
<feature type="compositionally biased region" description="Low complexity" evidence="5">
    <location>
        <begin position="401"/>
        <end position="413"/>
    </location>
</feature>
<dbReference type="PROSITE" id="PS50003">
    <property type="entry name" value="PH_DOMAIN"/>
    <property type="match status" value="1"/>
</dbReference>
<feature type="region of interest" description="Disordered" evidence="5">
    <location>
        <begin position="738"/>
        <end position="939"/>
    </location>
</feature>
<dbReference type="PROSITE" id="PS00916">
    <property type="entry name" value="PI3_4_KINASE_2"/>
    <property type="match status" value="1"/>
</dbReference>
<dbReference type="Gene3D" id="3.30.1010.10">
    <property type="entry name" value="Phosphatidylinositol 3-kinase Catalytic Subunit, Chain A, domain 4"/>
    <property type="match status" value="1"/>
</dbReference>
<dbReference type="InterPro" id="IPR015433">
    <property type="entry name" value="PI3/4_kinase"/>
</dbReference>
<dbReference type="Pfam" id="PF00169">
    <property type="entry name" value="PH"/>
    <property type="match status" value="1"/>
</dbReference>
<dbReference type="GO" id="GO:0048015">
    <property type="term" value="P:phosphatidylinositol-mediated signaling"/>
    <property type="evidence" value="ECO:0007669"/>
    <property type="project" value="TreeGrafter"/>
</dbReference>
<dbReference type="PANTHER" id="PTHR10048">
    <property type="entry name" value="PHOSPHATIDYLINOSITOL KINASE"/>
    <property type="match status" value="1"/>
</dbReference>
<evidence type="ECO:0000256" key="5">
    <source>
        <dbReference type="SAM" id="MobiDB-lite"/>
    </source>
</evidence>
<evidence type="ECO:0000313" key="9">
    <source>
        <dbReference type="Proteomes" id="UP000002630"/>
    </source>
</evidence>
<dbReference type="SMART" id="SM00233">
    <property type="entry name" value="PH"/>
    <property type="match status" value="1"/>
</dbReference>
<dbReference type="CDD" id="cd00821">
    <property type="entry name" value="PH"/>
    <property type="match status" value="1"/>
</dbReference>
<feature type="compositionally biased region" description="Gly residues" evidence="5">
    <location>
        <begin position="769"/>
        <end position="781"/>
    </location>
</feature>
<feature type="region of interest" description="Disordered" evidence="5">
    <location>
        <begin position="694"/>
        <end position="715"/>
    </location>
</feature>
<dbReference type="OrthoDB" id="10264149at2759"/>
<feature type="domain" description="PH" evidence="6">
    <location>
        <begin position="266"/>
        <end position="370"/>
    </location>
</feature>
<dbReference type="Gene3D" id="2.30.29.30">
    <property type="entry name" value="Pleckstrin-homology domain (PH domain)/Phosphotyrosine-binding domain (PTB)"/>
    <property type="match status" value="1"/>
</dbReference>
<protein>
    <recommendedName>
        <fullName evidence="2">1-phosphatidylinositol 4-kinase</fullName>
        <ecNumber evidence="2">2.7.1.67</ecNumber>
    </recommendedName>
</protein>
<feature type="compositionally biased region" description="Basic and acidic residues" evidence="5">
    <location>
        <begin position="916"/>
        <end position="929"/>
    </location>
</feature>
<accession>D7G7Z0</accession>
<dbReference type="EMBL" id="FN649741">
    <property type="protein sequence ID" value="CBJ27865.1"/>
    <property type="molecule type" value="Genomic_DNA"/>
</dbReference>
<feature type="compositionally biased region" description="Low complexity" evidence="5">
    <location>
        <begin position="851"/>
        <end position="872"/>
    </location>
</feature>
<feature type="compositionally biased region" description="Polar residues" evidence="5">
    <location>
        <begin position="743"/>
        <end position="758"/>
    </location>
</feature>
<dbReference type="CDD" id="cd05168">
    <property type="entry name" value="PI4Kc_III_beta"/>
    <property type="match status" value="1"/>
</dbReference>
<dbReference type="EC" id="2.7.1.67" evidence="2"/>
<feature type="compositionally biased region" description="Basic and acidic residues" evidence="5">
    <location>
        <begin position="694"/>
        <end position="709"/>
    </location>
</feature>
<proteinExistence type="predicted"/>
<dbReference type="OMA" id="WKHRANA"/>
<evidence type="ECO:0000256" key="1">
    <source>
        <dbReference type="ARBA" id="ARBA00001686"/>
    </source>
</evidence>
<dbReference type="GO" id="GO:0016020">
    <property type="term" value="C:membrane"/>
    <property type="evidence" value="ECO:0007669"/>
    <property type="project" value="TreeGrafter"/>
</dbReference>
<gene>
    <name evidence="8" type="ORF">Esi_0086_0041</name>
</gene>
<dbReference type="PROSITE" id="PS50290">
    <property type="entry name" value="PI3_4_KINASE_3"/>
    <property type="match status" value="1"/>
</dbReference>
<dbReference type="SUPFAM" id="SSF56112">
    <property type="entry name" value="Protein kinase-like (PK-like)"/>
    <property type="match status" value="1"/>
</dbReference>
<evidence type="ECO:0000259" key="6">
    <source>
        <dbReference type="PROSITE" id="PS50003"/>
    </source>
</evidence>
<dbReference type="STRING" id="2880.D7G7Z0"/>
<dbReference type="InterPro" id="IPR036940">
    <property type="entry name" value="PI3/4_kinase_cat_sf"/>
</dbReference>
<evidence type="ECO:0000259" key="7">
    <source>
        <dbReference type="PROSITE" id="PS50290"/>
    </source>
</evidence>
<dbReference type="GO" id="GO:0004430">
    <property type="term" value="F:1-phosphatidylinositol 4-kinase activity"/>
    <property type="evidence" value="ECO:0007669"/>
    <property type="project" value="UniProtKB-EC"/>
</dbReference>
<keyword evidence="4 8" id="KW-0418">Kinase</keyword>
<feature type="compositionally biased region" description="Polar residues" evidence="5">
    <location>
        <begin position="384"/>
        <end position="393"/>
    </location>
</feature>
<evidence type="ECO:0000313" key="8">
    <source>
        <dbReference type="EMBL" id="CBJ27865.1"/>
    </source>
</evidence>
<dbReference type="Proteomes" id="UP000002630">
    <property type="component" value="Linkage Group LG16"/>
</dbReference>
<name>D7G7Z0_ECTSI</name>
<feature type="compositionally biased region" description="Low complexity" evidence="5">
    <location>
        <begin position="663"/>
        <end position="672"/>
    </location>
</feature>
<evidence type="ECO:0000256" key="3">
    <source>
        <dbReference type="ARBA" id="ARBA00022679"/>
    </source>
</evidence>
<dbReference type="AlphaFoldDB" id="D7G7Z0"/>
<feature type="domain" description="PI3K/PI4K catalytic" evidence="7">
    <location>
        <begin position="937"/>
        <end position="1217"/>
    </location>
</feature>
<dbReference type="GO" id="GO:0005737">
    <property type="term" value="C:cytoplasm"/>
    <property type="evidence" value="ECO:0007669"/>
    <property type="project" value="TreeGrafter"/>
</dbReference>
<dbReference type="EMBL" id="FN649096">
    <property type="protein sequence ID" value="CBJ27865.1"/>
    <property type="molecule type" value="Genomic_DNA"/>
</dbReference>